<evidence type="ECO:0000313" key="15">
    <source>
        <dbReference type="Proteomes" id="UP000233180"/>
    </source>
</evidence>
<dbReference type="GO" id="GO:0051315">
    <property type="term" value="P:attachment of mitotic spindle microtubules to kinetochore"/>
    <property type="evidence" value="ECO:0007669"/>
    <property type="project" value="TreeGrafter"/>
</dbReference>
<dbReference type="GO" id="GO:0030496">
    <property type="term" value="C:midbody"/>
    <property type="evidence" value="ECO:0007669"/>
    <property type="project" value="Ensembl"/>
</dbReference>
<evidence type="ECO:0000256" key="4">
    <source>
        <dbReference type="ARBA" id="ARBA00023242"/>
    </source>
</evidence>
<keyword evidence="4" id="KW-0539">Nucleus</keyword>
<keyword evidence="15" id="KW-1185">Reference proteome</keyword>
<feature type="region of interest" description="Disordered" evidence="10">
    <location>
        <begin position="356"/>
        <end position="505"/>
    </location>
</feature>
<dbReference type="GO" id="GO:0051455">
    <property type="term" value="P:spindle attachment to meiosis I kinetochore"/>
    <property type="evidence" value="ECO:0007669"/>
    <property type="project" value="TreeGrafter"/>
</dbReference>
<evidence type="ECO:0000259" key="11">
    <source>
        <dbReference type="Pfam" id="PF11699"/>
    </source>
</evidence>
<dbReference type="Pfam" id="PF15622">
    <property type="entry name" value="CENP_C_N"/>
    <property type="match status" value="1"/>
</dbReference>
<evidence type="ECO:0000256" key="1">
    <source>
        <dbReference type="ARBA" id="ARBA00004123"/>
    </source>
</evidence>
<evidence type="ECO:0000313" key="14">
    <source>
        <dbReference type="Ensembl" id="ENSRBIP00000033222.1"/>
    </source>
</evidence>
<dbReference type="GO" id="GO:0019237">
    <property type="term" value="F:centromeric DNA binding"/>
    <property type="evidence" value="ECO:0007669"/>
    <property type="project" value="InterPro"/>
</dbReference>
<feature type="compositionally biased region" description="Basic and acidic residues" evidence="10">
    <location>
        <begin position="393"/>
        <end position="411"/>
    </location>
</feature>
<feature type="compositionally biased region" description="Basic and acidic residues" evidence="10">
    <location>
        <begin position="438"/>
        <end position="463"/>
    </location>
</feature>
<dbReference type="Gene3D" id="2.60.120.10">
    <property type="entry name" value="Jelly Rolls"/>
    <property type="match status" value="1"/>
</dbReference>
<sequence>DLLFFQDHLKNGYRRRFCRPSRARDINTQQGQNVLEILQDCFEEQSLANDFSTNSTKSVLYSTHKIKDTCIQSRSKECQKSHPKSVPVSSRKKEASLQFVVEPSEASNRSVQAHEVRQKILATDVSSKNTSDSKKISSRNVNDYHSDADEEFYLSVGSPSVLLDAKTSVSQNVIPSSAQKRETYTFENSVNILPSSTEVSLKTKKRLNFEDKVMLKKIEIDNKVSDEECKTSEGQERKPSGSSQSITRDSEYEIQRKAKKSFSTLFLETVKRKSKSSPVVRHATTAPLHSCPPDDKKVIEDEFIIDESDQSFASRSWITIPRKARPLKQRPISPAESTALLQTRKSRERRHNILPKTLANGKHSHEPHPVETSQSSDKTVLDTSYALTGETENDCRSTKYEMCSKDAEKSSRSKRTIKQKQRRKFKAKPAEEQLDVGQSKDENIRMSHTTQDKFQRNTDRNMEEREEIGNDCVSKKQMSPVGSKKSSARKDKGEAKKKHFSSESKNKLVPEEVISTFTRSRRISRRPSDWWVVKSEESPVYSNSSIRNELPVHRNSRQKSAKKTNQSSKNIGEKTIPLKRQKTATKGSQRVQKFLNAKGSGGTVGHDEISSCLLSEPLESDEEDLAKKKNLDCSRSARSSNNEDNVMTAQHVPLKPQTSGYTYNTPTESSLDSGERKTLVLEESGPSRLNNNYLMSGKNNNDVHEEEVHGSSDDSKRSKVIPKNRIHHKLVLPSNTPNVRRTKRTRLKPLEYWRGERIDYQGRPSGGFVIGGILSPDTMSSKRKAKENGKVDKKSNKKRICLDNDERKTSLMVNLDIPLGDPLQPTRVKDPETREIILMDLVRPQDTYQFFVKHGELKVYKTLDTPFFSTGKLILGPQEEKGKQHVGQDILVFYVNFGDLLCTLHETPYIISTGDSFYVPSGNYYNIKNLLNEESMKDQPSLNMCVYICICENRFV</sequence>
<dbReference type="InterPro" id="IPR025974">
    <property type="entry name" value="Mif2/CENP-C_cupin"/>
</dbReference>
<evidence type="ECO:0000256" key="6">
    <source>
        <dbReference type="ARBA" id="ARBA00064952"/>
    </source>
</evidence>
<protein>
    <recommendedName>
        <fullName evidence="7">Centromere protein C</fullName>
    </recommendedName>
    <alternativeName>
        <fullName evidence="8">Centromere autoantigen C</fullName>
    </alternativeName>
    <alternativeName>
        <fullName evidence="9">Centromere protein C 1</fullName>
    </alternativeName>
</protein>
<feature type="domain" description="Kinetochore assembly subunit CENP-C N-terminal" evidence="13">
    <location>
        <begin position="7"/>
        <end position="292"/>
    </location>
</feature>
<dbReference type="Pfam" id="PF15620">
    <property type="entry name" value="CENP-C_mid"/>
    <property type="match status" value="1"/>
</dbReference>
<dbReference type="InterPro" id="IPR014710">
    <property type="entry name" value="RmlC-like_jellyroll"/>
</dbReference>
<dbReference type="InterPro" id="IPR028386">
    <property type="entry name" value="CENP-C/Mif2/cnp3"/>
</dbReference>
<dbReference type="InterPro" id="IPR028052">
    <property type="entry name" value="CENP-C_N_dom"/>
</dbReference>
<dbReference type="GO" id="GO:0000939">
    <property type="term" value="C:inner kinetochore"/>
    <property type="evidence" value="ECO:0007669"/>
    <property type="project" value="Ensembl"/>
</dbReference>
<dbReference type="SUPFAM" id="SSF51182">
    <property type="entry name" value="RmlC-like cupins"/>
    <property type="match status" value="1"/>
</dbReference>
<dbReference type="GO" id="GO:0016604">
    <property type="term" value="C:nuclear body"/>
    <property type="evidence" value="ECO:0007669"/>
    <property type="project" value="Ensembl"/>
</dbReference>
<feature type="compositionally biased region" description="Basic residues" evidence="10">
    <location>
        <begin position="412"/>
        <end position="427"/>
    </location>
</feature>
<reference evidence="14 15" key="1">
    <citation type="submission" date="2016-06" db="EMBL/GenBank/DDBJ databases">
        <title>Genome of Rhinopithecus bieti.</title>
        <authorList>
            <person name="Wu"/>
            <person name="C.-I. and Zhang"/>
            <person name="Y."/>
        </authorList>
    </citation>
    <scope>NUCLEOTIDE SEQUENCE</scope>
</reference>
<evidence type="ECO:0000256" key="5">
    <source>
        <dbReference type="ARBA" id="ARBA00053516"/>
    </source>
</evidence>
<feature type="compositionally biased region" description="Polar residues" evidence="10">
    <location>
        <begin position="687"/>
        <end position="700"/>
    </location>
</feature>
<feature type="region of interest" description="Disordered" evidence="10">
    <location>
        <begin position="537"/>
        <end position="608"/>
    </location>
</feature>
<keyword evidence="3" id="KW-0238">DNA-binding</keyword>
<evidence type="ECO:0000256" key="2">
    <source>
        <dbReference type="ARBA" id="ARBA00010291"/>
    </source>
</evidence>
<feature type="compositionally biased region" description="Basic and acidic residues" evidence="10">
    <location>
        <begin position="701"/>
        <end position="717"/>
    </location>
</feature>
<reference evidence="14" key="2">
    <citation type="submission" date="2025-08" db="UniProtKB">
        <authorList>
            <consortium name="Ensembl"/>
        </authorList>
    </citation>
    <scope>IDENTIFICATION</scope>
</reference>
<evidence type="ECO:0000256" key="9">
    <source>
        <dbReference type="ARBA" id="ARBA00083562"/>
    </source>
</evidence>
<dbReference type="PANTHER" id="PTHR16684">
    <property type="entry name" value="CENTROMERE PROTEIN C"/>
    <property type="match status" value="1"/>
</dbReference>
<dbReference type="AlphaFoldDB" id="A0A2K6MBR3"/>
<dbReference type="InterPro" id="IPR028931">
    <property type="entry name" value="CENP-C_mid"/>
</dbReference>
<proteinExistence type="inferred from homology"/>
<evidence type="ECO:0000256" key="7">
    <source>
        <dbReference type="ARBA" id="ARBA00068530"/>
    </source>
</evidence>
<dbReference type="STRING" id="61621.ENSRBIP00000033222"/>
<feature type="compositionally biased region" description="Basic and acidic residues" evidence="10">
    <location>
        <begin position="488"/>
        <end position="505"/>
    </location>
</feature>
<feature type="region of interest" description="Disordered" evidence="10">
    <location>
        <begin position="226"/>
        <end position="250"/>
    </location>
</feature>
<feature type="compositionally biased region" description="Polar residues" evidence="10">
    <location>
        <begin position="636"/>
        <end position="648"/>
    </location>
</feature>
<dbReference type="Proteomes" id="UP000233180">
    <property type="component" value="Unassembled WGS sequence"/>
</dbReference>
<comment type="function">
    <text evidence="5">Component of the CENPA-NAC (nucleosome-associated) complex, a complex that plays a central role in assembly of kinetochore proteins, mitotic progression and chromosome segregation. The CENPA-NAC complex recruits the CENPA-CAD (nucleosome distal) complex and may be involved in incorporation of newly synthesized CENPA into centromeres. CENPC recruits DNA methylation and DNMT3B to both centromeric and pericentromeric satellite repeats and regulates the histone code in these regions.</text>
</comment>
<feature type="compositionally biased region" description="Polar residues" evidence="10">
    <location>
        <begin position="656"/>
        <end position="672"/>
    </location>
</feature>
<feature type="domain" description="Mif2/CENP-C cupin" evidence="11">
    <location>
        <begin position="857"/>
        <end position="935"/>
    </location>
</feature>
<feature type="compositionally biased region" description="Basic and acidic residues" evidence="10">
    <location>
        <begin position="226"/>
        <end position="239"/>
    </location>
</feature>
<feature type="region of interest" description="Disordered" evidence="10">
    <location>
        <begin position="625"/>
        <end position="719"/>
    </location>
</feature>
<dbReference type="GO" id="GO:0042802">
    <property type="term" value="F:identical protein binding"/>
    <property type="evidence" value="ECO:0007669"/>
    <property type="project" value="Ensembl"/>
</dbReference>
<evidence type="ECO:0000259" key="13">
    <source>
        <dbReference type="Pfam" id="PF15622"/>
    </source>
</evidence>
<dbReference type="Pfam" id="PF11699">
    <property type="entry name" value="CENP-C_C"/>
    <property type="match status" value="1"/>
</dbReference>
<dbReference type="InterPro" id="IPR011051">
    <property type="entry name" value="RmlC_Cupin_sf"/>
</dbReference>
<name>A0A2K6MBR3_RHIBE</name>
<dbReference type="FunFam" id="2.60.120.10:FF:000033">
    <property type="entry name" value="Centromere protein C 1"/>
    <property type="match status" value="1"/>
</dbReference>
<accession>A0A2K6MBR3</accession>
<dbReference type="GO" id="GO:0005721">
    <property type="term" value="C:pericentric heterochromatin"/>
    <property type="evidence" value="ECO:0007669"/>
    <property type="project" value="Ensembl"/>
</dbReference>
<feature type="domain" description="CENP-C middle DNMT3B-binding" evidence="12">
    <location>
        <begin position="297"/>
        <end position="552"/>
    </location>
</feature>
<dbReference type="Ensembl" id="ENSRBIT00000057202.1">
    <property type="protein sequence ID" value="ENSRBIP00000033222.1"/>
    <property type="gene ID" value="ENSRBIG00000040374.1"/>
</dbReference>
<dbReference type="PANTHER" id="PTHR16684:SF11">
    <property type="entry name" value="CENTROMERE PROTEIN C"/>
    <property type="match status" value="1"/>
</dbReference>
<evidence type="ECO:0000256" key="10">
    <source>
        <dbReference type="SAM" id="MobiDB-lite"/>
    </source>
</evidence>
<dbReference type="GO" id="GO:0051382">
    <property type="term" value="P:kinetochore assembly"/>
    <property type="evidence" value="ECO:0007669"/>
    <property type="project" value="Ensembl"/>
</dbReference>
<gene>
    <name evidence="14" type="primary">CENPC</name>
</gene>
<comment type="subcellular location">
    <subcellularLocation>
        <location evidence="1">Nucleus</location>
    </subcellularLocation>
</comment>
<dbReference type="GeneTree" id="ENSGT00390000016737"/>
<evidence type="ECO:0000256" key="8">
    <source>
        <dbReference type="ARBA" id="ARBA00082151"/>
    </source>
</evidence>
<comment type="similarity">
    <text evidence="2">Belongs to the CENP-C/MIF2 family.</text>
</comment>
<feature type="compositionally biased region" description="Polar residues" evidence="10">
    <location>
        <begin position="371"/>
        <end position="386"/>
    </location>
</feature>
<evidence type="ECO:0000256" key="3">
    <source>
        <dbReference type="ARBA" id="ARBA00023125"/>
    </source>
</evidence>
<organism evidence="14 15">
    <name type="scientific">Rhinopithecus bieti</name>
    <name type="common">Black snub-nosed monkey</name>
    <name type="synonym">Pygathrix bieti</name>
    <dbReference type="NCBI Taxonomy" id="61621"/>
    <lineage>
        <taxon>Eukaryota</taxon>
        <taxon>Metazoa</taxon>
        <taxon>Chordata</taxon>
        <taxon>Craniata</taxon>
        <taxon>Vertebrata</taxon>
        <taxon>Euteleostomi</taxon>
        <taxon>Mammalia</taxon>
        <taxon>Eutheria</taxon>
        <taxon>Euarchontoglires</taxon>
        <taxon>Primates</taxon>
        <taxon>Haplorrhini</taxon>
        <taxon>Catarrhini</taxon>
        <taxon>Cercopithecidae</taxon>
        <taxon>Colobinae</taxon>
        <taxon>Rhinopithecus</taxon>
    </lineage>
</organism>
<evidence type="ECO:0000259" key="12">
    <source>
        <dbReference type="Pfam" id="PF15620"/>
    </source>
</evidence>
<reference evidence="14" key="3">
    <citation type="submission" date="2025-09" db="UniProtKB">
        <authorList>
            <consortium name="Ensembl"/>
        </authorList>
    </citation>
    <scope>IDENTIFICATION</scope>
</reference>
<comment type="subunit">
    <text evidence="6">Oligomer. Component of the CENPA-NAC complex, at least composed of CENPA, CENPC, CENPH, CENPM, CENPN, CENPT and CENPU. The CENPA-NAC complex interacts with the CENPA-CAD complex, composed of CENPI, CENPK, CENPL, CENPO, CENPP, CENPQ, CENPR and CENPS. Binds to DAXX. Interacts with DNMT3B. Interacts directly with CENPA. Identified in a centromere complex containing histones H2A, H2B and H4, and at least CENPA, CENPB, CENPC, CENPT, CENPN, HJURP, SUPT16H, SSRP1 and RSF1. Interacts with MEIKIN.</text>
</comment>